<reference evidence="2 3" key="1">
    <citation type="submission" date="2011-09" db="EMBL/GenBank/DDBJ databases">
        <title>The draft genome of Methylobacterium extorquens DSM 13060.</title>
        <authorList>
            <consortium name="US DOE Joint Genome Institute (JGI-PGF)"/>
            <person name="Lucas S."/>
            <person name="Han J."/>
            <person name="Lapidus A."/>
            <person name="Cheng J.-F."/>
            <person name="Goodwin L."/>
            <person name="Pitluck S."/>
            <person name="Peters L."/>
            <person name="Land M.L."/>
            <person name="Hauser L."/>
            <person name="Koskimaki J."/>
            <person name="Halonen O."/>
            <person name="Pirttila A."/>
            <person name="Frank C."/>
            <person name="Woyke T.J."/>
        </authorList>
    </citation>
    <scope>NUCLEOTIDE SEQUENCE [LARGE SCALE GENOMIC DNA]</scope>
    <source>
        <strain evidence="2 3">DSM 13060</strain>
    </source>
</reference>
<accession>H1KLW3</accession>
<dbReference type="Proteomes" id="UP000004382">
    <property type="component" value="Unassembled WGS sequence"/>
</dbReference>
<proteinExistence type="predicted"/>
<comment type="caution">
    <text evidence="2">The sequence shown here is derived from an EMBL/GenBank/DDBJ whole genome shotgun (WGS) entry which is preliminary data.</text>
</comment>
<protein>
    <submittedName>
        <fullName evidence="2">Uncharacterized protein</fullName>
    </submittedName>
</protein>
<evidence type="ECO:0000313" key="2">
    <source>
        <dbReference type="EMBL" id="EHP91476.1"/>
    </source>
</evidence>
<name>H1KLW3_METEX</name>
<feature type="region of interest" description="Disordered" evidence="1">
    <location>
        <begin position="35"/>
        <end position="54"/>
    </location>
</feature>
<evidence type="ECO:0000256" key="1">
    <source>
        <dbReference type="SAM" id="MobiDB-lite"/>
    </source>
</evidence>
<dbReference type="AlphaFoldDB" id="H1KLW3"/>
<evidence type="ECO:0000313" key="3">
    <source>
        <dbReference type="Proteomes" id="UP000004382"/>
    </source>
</evidence>
<organism evidence="2 3">
    <name type="scientific">Methylorubrum extorquens DSM 13060</name>
    <dbReference type="NCBI Taxonomy" id="882800"/>
    <lineage>
        <taxon>Bacteria</taxon>
        <taxon>Pseudomonadati</taxon>
        <taxon>Pseudomonadota</taxon>
        <taxon>Alphaproteobacteria</taxon>
        <taxon>Hyphomicrobiales</taxon>
        <taxon>Methylobacteriaceae</taxon>
        <taxon>Methylorubrum</taxon>
    </lineage>
</organism>
<dbReference type="EMBL" id="AGJK01000107">
    <property type="protein sequence ID" value="EHP91476.1"/>
    <property type="molecule type" value="Genomic_DNA"/>
</dbReference>
<gene>
    <name evidence="2" type="ORF">MetexDRAFT_3625</name>
</gene>
<sequence>MSWELRRPGDLEAATCFVQPDDMPACVRISHDLSRDTASPSHASANFMDLQRVS</sequence>